<gene>
    <name evidence="1" type="ORF">QNO04_08820</name>
</gene>
<name>A0ABU3JNT0_9ACTN</name>
<reference evidence="1 2" key="1">
    <citation type="submission" date="2023-05" db="EMBL/GenBank/DDBJ databases">
        <title>Streptomyces fuscus sp. nov., a brown-black pigment producing actinomyces isolated from dry sand of Sea duck farm.</title>
        <authorList>
            <person name="Xie J."/>
            <person name="Shen N."/>
        </authorList>
    </citation>
    <scope>NUCLEOTIDE SEQUENCE [LARGE SCALE GENOMIC DNA]</scope>
    <source>
        <strain evidence="1 2">CGMCC 4.1745</strain>
    </source>
</reference>
<dbReference type="RefSeq" id="WP_394306805.1">
    <property type="nucleotide sequence ID" value="NZ_JASKMA010000005.1"/>
</dbReference>
<comment type="caution">
    <text evidence="1">The sequence shown here is derived from an EMBL/GenBank/DDBJ whole genome shotgun (WGS) entry which is preliminary data.</text>
</comment>
<accession>A0ABU3JNT0</accession>
<sequence length="132" mass="13882">MALLTVSLTLLTVGFLPGLLSSWTDDSLSLTGGTSDDEITLTVDRPRIGATDVGIRLTPRRGARNGPLPDVTLQAVLPTAGHATPEASAHARGDGAYSTTVHLMTPGRWTFRVSVEHGGRTDEFDFPVAISG</sequence>
<keyword evidence="2" id="KW-1185">Reference proteome</keyword>
<proteinExistence type="predicted"/>
<organism evidence="1 2">
    <name type="scientific">Streptomyces lusitanus</name>
    <dbReference type="NCBI Taxonomy" id="68232"/>
    <lineage>
        <taxon>Bacteria</taxon>
        <taxon>Bacillati</taxon>
        <taxon>Actinomycetota</taxon>
        <taxon>Actinomycetes</taxon>
        <taxon>Kitasatosporales</taxon>
        <taxon>Streptomycetaceae</taxon>
        <taxon>Streptomyces</taxon>
    </lineage>
</organism>
<dbReference type="Proteomes" id="UP001249760">
    <property type="component" value="Unassembled WGS sequence"/>
</dbReference>
<evidence type="ECO:0000313" key="2">
    <source>
        <dbReference type="Proteomes" id="UP001249760"/>
    </source>
</evidence>
<dbReference type="EMBL" id="JASKMA010000005">
    <property type="protein sequence ID" value="MDT6983564.1"/>
    <property type="molecule type" value="Genomic_DNA"/>
</dbReference>
<evidence type="ECO:0008006" key="3">
    <source>
        <dbReference type="Google" id="ProtNLM"/>
    </source>
</evidence>
<evidence type="ECO:0000313" key="1">
    <source>
        <dbReference type="EMBL" id="MDT6983564.1"/>
    </source>
</evidence>
<protein>
    <recommendedName>
        <fullName evidence="3">YtkA-like domain-containing protein</fullName>
    </recommendedName>
</protein>